<evidence type="ECO:0000259" key="5">
    <source>
        <dbReference type="PROSITE" id="PS50893"/>
    </source>
</evidence>
<dbReference type="OrthoDB" id="9802264at2"/>
<dbReference type="SUPFAM" id="SSF52540">
    <property type="entry name" value="P-loop containing nucleoside triphosphate hydrolases"/>
    <property type="match status" value="1"/>
</dbReference>
<dbReference type="Proteomes" id="UP000268192">
    <property type="component" value="Chromosome"/>
</dbReference>
<dbReference type="InterPro" id="IPR003439">
    <property type="entry name" value="ABC_transporter-like_ATP-bd"/>
</dbReference>
<dbReference type="KEGG" id="abaw:D5400_10180"/>
<name>A0A3Q8XNL5_9HYPH</name>
<organism evidence="6 7">
    <name type="scientific">Georhizobium profundi</name>
    <dbReference type="NCBI Taxonomy" id="2341112"/>
    <lineage>
        <taxon>Bacteria</taxon>
        <taxon>Pseudomonadati</taxon>
        <taxon>Pseudomonadota</taxon>
        <taxon>Alphaproteobacteria</taxon>
        <taxon>Hyphomicrobiales</taxon>
        <taxon>Rhizobiaceae</taxon>
        <taxon>Georhizobium</taxon>
    </lineage>
</organism>
<dbReference type="EMBL" id="CP032509">
    <property type="protein sequence ID" value="AZN71592.1"/>
    <property type="molecule type" value="Genomic_DNA"/>
</dbReference>
<evidence type="ECO:0000313" key="6">
    <source>
        <dbReference type="EMBL" id="AZN71592.1"/>
    </source>
</evidence>
<dbReference type="InterPro" id="IPR050093">
    <property type="entry name" value="ABC_SmlMolc_Importer"/>
</dbReference>
<dbReference type="AlphaFoldDB" id="A0A3Q8XNL5"/>
<keyword evidence="2" id="KW-0813">Transport</keyword>
<protein>
    <submittedName>
        <fullName evidence="6">ATP-binding cassette domain-containing protein</fullName>
    </submittedName>
</protein>
<dbReference type="GO" id="GO:0005524">
    <property type="term" value="F:ATP binding"/>
    <property type="evidence" value="ECO:0007669"/>
    <property type="project" value="UniProtKB-KW"/>
</dbReference>
<keyword evidence="7" id="KW-1185">Reference proteome</keyword>
<dbReference type="InterPro" id="IPR027417">
    <property type="entry name" value="P-loop_NTPase"/>
</dbReference>
<keyword evidence="4 6" id="KW-0067">ATP-binding</keyword>
<accession>A0A3Q8XNL5</accession>
<dbReference type="PANTHER" id="PTHR42781">
    <property type="entry name" value="SPERMIDINE/PUTRESCINE IMPORT ATP-BINDING PROTEIN POTA"/>
    <property type="match status" value="1"/>
</dbReference>
<dbReference type="GO" id="GO:0016887">
    <property type="term" value="F:ATP hydrolysis activity"/>
    <property type="evidence" value="ECO:0007669"/>
    <property type="project" value="InterPro"/>
</dbReference>
<dbReference type="PROSITE" id="PS50893">
    <property type="entry name" value="ABC_TRANSPORTER_2"/>
    <property type="match status" value="1"/>
</dbReference>
<dbReference type="InterPro" id="IPR003593">
    <property type="entry name" value="AAA+_ATPase"/>
</dbReference>
<evidence type="ECO:0000256" key="1">
    <source>
        <dbReference type="ARBA" id="ARBA00005417"/>
    </source>
</evidence>
<proteinExistence type="inferred from homology"/>
<feature type="domain" description="ABC transporter" evidence="5">
    <location>
        <begin position="15"/>
        <end position="241"/>
    </location>
</feature>
<dbReference type="Gene3D" id="3.40.50.300">
    <property type="entry name" value="P-loop containing nucleotide triphosphate hydrolases"/>
    <property type="match status" value="1"/>
</dbReference>
<dbReference type="PANTHER" id="PTHR42781:SF9">
    <property type="entry name" value="AMINO ACID ABC TRANSPORTER, ATP-BINDING PROTEIN-RELATED"/>
    <property type="match status" value="1"/>
</dbReference>
<evidence type="ECO:0000313" key="7">
    <source>
        <dbReference type="Proteomes" id="UP000268192"/>
    </source>
</evidence>
<comment type="similarity">
    <text evidence="1">Belongs to the ABC transporter superfamily.</text>
</comment>
<gene>
    <name evidence="6" type="ORF">D5400_10180</name>
</gene>
<evidence type="ECO:0000256" key="3">
    <source>
        <dbReference type="ARBA" id="ARBA00022741"/>
    </source>
</evidence>
<evidence type="ECO:0000256" key="2">
    <source>
        <dbReference type="ARBA" id="ARBA00022448"/>
    </source>
</evidence>
<dbReference type="Pfam" id="PF00005">
    <property type="entry name" value="ABC_tran"/>
    <property type="match status" value="1"/>
</dbReference>
<keyword evidence="3" id="KW-0547">Nucleotide-binding</keyword>
<dbReference type="InterPro" id="IPR017871">
    <property type="entry name" value="ABC_transporter-like_CS"/>
</dbReference>
<evidence type="ECO:0000256" key="4">
    <source>
        <dbReference type="ARBA" id="ARBA00022840"/>
    </source>
</evidence>
<dbReference type="RefSeq" id="WP_126009902.1">
    <property type="nucleotide sequence ID" value="NZ_CP032509.1"/>
</dbReference>
<sequence length="247" mass="26446">MLDRTDTKALSATPVSGDNLKIERSGRLLLDVERIVFGGDAVTAILGPNGAGKSMLIKTLAGLQKPDRGDVSWNGSTPSRDGYRKVGMLLQHPVLFRRSAIANVIYALKQAGHGTRDAQALAHEALDHAGLSAIADTSARLLSGGEKQRLAMARALALKPEILFLDEPTASLDPASTLRIEEMIGAAAKAGTIIVLVTHDMAQARRLSERVLLMHRGRIIEAGRTADFFDRPKTPEARAFAAGEILL</sequence>
<dbReference type="SMART" id="SM00382">
    <property type="entry name" value="AAA"/>
    <property type="match status" value="1"/>
</dbReference>
<reference evidence="6 7" key="1">
    <citation type="submission" date="2018-09" db="EMBL/GenBank/DDBJ databases">
        <title>Marinorhizobium profundi gen. nov., sp. nov., isolated from a deep-sea sediment sample from the New Britain Trench and proposal of Marinorhizobiaceae fam. nov. in the order Rhizobiales of the class Alphaproteobacteria.</title>
        <authorList>
            <person name="Cao J."/>
        </authorList>
    </citation>
    <scope>NUCLEOTIDE SEQUENCE [LARGE SCALE GENOMIC DNA]</scope>
    <source>
        <strain evidence="6 7">WS11</strain>
    </source>
</reference>
<dbReference type="PROSITE" id="PS00211">
    <property type="entry name" value="ABC_TRANSPORTER_1"/>
    <property type="match status" value="1"/>
</dbReference>